<dbReference type="AlphaFoldDB" id="A0A846WHC0"/>
<proteinExistence type="inferred from homology"/>
<dbReference type="Pfam" id="PF14602">
    <property type="entry name" value="Hexapep_2"/>
    <property type="match status" value="2"/>
</dbReference>
<sequence length="200" mass="22005">MDIPSESRFYLRDFRKDGYDKGGSIPKQIAWLAVSGAVLRKWWCPNRFRIAVLRAFGARIGDRTLVRHEVKIHWPWKLTIGSDCWIGEGVWILNLEPVTIGDNTCISQDVLLCTGSHDRRSPRFSYDNAPIHIGDGVWVAARATILRGVRLADRSVVGAATLVTSDVGEGTLRATGAGAAPGGNGLLGQHRPEHSEDTHQ</sequence>
<evidence type="ECO:0000313" key="6">
    <source>
        <dbReference type="Proteomes" id="UP000563898"/>
    </source>
</evidence>
<dbReference type="InterPro" id="IPR018357">
    <property type="entry name" value="Hexapep_transf_CS"/>
</dbReference>
<feature type="compositionally biased region" description="Basic and acidic residues" evidence="4">
    <location>
        <begin position="190"/>
        <end position="200"/>
    </location>
</feature>
<organism evidence="5 6">
    <name type="scientific">Gordonia polyisoprenivorans</name>
    <dbReference type="NCBI Taxonomy" id="84595"/>
    <lineage>
        <taxon>Bacteria</taxon>
        <taxon>Bacillati</taxon>
        <taxon>Actinomycetota</taxon>
        <taxon>Actinomycetes</taxon>
        <taxon>Mycobacteriales</taxon>
        <taxon>Gordoniaceae</taxon>
        <taxon>Gordonia</taxon>
    </lineage>
</organism>
<comment type="caution">
    <text evidence="5">The sequence shown here is derived from an EMBL/GenBank/DDBJ whole genome shotgun (WGS) entry which is preliminary data.</text>
</comment>
<reference evidence="5 6" key="1">
    <citation type="submission" date="2020-04" db="EMBL/GenBank/DDBJ databases">
        <title>MicrobeNet Type strains.</title>
        <authorList>
            <person name="Nicholson A.C."/>
        </authorList>
    </citation>
    <scope>NUCLEOTIDE SEQUENCE [LARGE SCALE GENOMIC DNA]</scope>
    <source>
        <strain evidence="5 6">ATCC BAA-14</strain>
    </source>
</reference>
<dbReference type="PANTHER" id="PTHR23416:SF23">
    <property type="entry name" value="ACETYLTRANSFERASE C18B11.09C-RELATED"/>
    <property type="match status" value="1"/>
</dbReference>
<dbReference type="EMBL" id="JAAXPC010000001">
    <property type="protein sequence ID" value="NKY00456.1"/>
    <property type="molecule type" value="Genomic_DNA"/>
</dbReference>
<keyword evidence="3" id="KW-0677">Repeat</keyword>
<feature type="region of interest" description="Disordered" evidence="4">
    <location>
        <begin position="173"/>
        <end position="200"/>
    </location>
</feature>
<evidence type="ECO:0000256" key="2">
    <source>
        <dbReference type="ARBA" id="ARBA00022679"/>
    </source>
</evidence>
<gene>
    <name evidence="5" type="ORF">HGA05_02535</name>
</gene>
<dbReference type="PROSITE" id="PS00101">
    <property type="entry name" value="HEXAPEP_TRANSFERASES"/>
    <property type="match status" value="1"/>
</dbReference>
<dbReference type="InterPro" id="IPR011004">
    <property type="entry name" value="Trimer_LpxA-like_sf"/>
</dbReference>
<dbReference type="GO" id="GO:0008374">
    <property type="term" value="F:O-acyltransferase activity"/>
    <property type="evidence" value="ECO:0007669"/>
    <property type="project" value="TreeGrafter"/>
</dbReference>
<evidence type="ECO:0000256" key="4">
    <source>
        <dbReference type="SAM" id="MobiDB-lite"/>
    </source>
</evidence>
<dbReference type="RefSeq" id="WP_006370753.1">
    <property type="nucleotide sequence ID" value="NZ_JAAXPC010000001.1"/>
</dbReference>
<dbReference type="PANTHER" id="PTHR23416">
    <property type="entry name" value="SIALIC ACID SYNTHASE-RELATED"/>
    <property type="match status" value="1"/>
</dbReference>
<name>A0A846WHC0_9ACTN</name>
<accession>A0A846WHC0</accession>
<dbReference type="InterPro" id="IPR001451">
    <property type="entry name" value="Hexapep"/>
</dbReference>
<dbReference type="Gene3D" id="2.160.10.10">
    <property type="entry name" value="Hexapeptide repeat proteins"/>
    <property type="match status" value="1"/>
</dbReference>
<dbReference type="GO" id="GO:0005829">
    <property type="term" value="C:cytosol"/>
    <property type="evidence" value="ECO:0007669"/>
    <property type="project" value="TreeGrafter"/>
</dbReference>
<dbReference type="SUPFAM" id="SSF51161">
    <property type="entry name" value="Trimeric LpxA-like enzymes"/>
    <property type="match status" value="1"/>
</dbReference>
<dbReference type="InterPro" id="IPR051159">
    <property type="entry name" value="Hexapeptide_acetyltransf"/>
</dbReference>
<evidence type="ECO:0000256" key="3">
    <source>
        <dbReference type="ARBA" id="ARBA00022737"/>
    </source>
</evidence>
<evidence type="ECO:0000256" key="1">
    <source>
        <dbReference type="ARBA" id="ARBA00007274"/>
    </source>
</evidence>
<dbReference type="Proteomes" id="UP000563898">
    <property type="component" value="Unassembled WGS sequence"/>
</dbReference>
<keyword evidence="2 5" id="KW-0808">Transferase</keyword>
<dbReference type="CDD" id="cd05825">
    <property type="entry name" value="LbH_wcaF_like"/>
    <property type="match status" value="1"/>
</dbReference>
<protein>
    <submittedName>
        <fullName evidence="5">Putative colanic acid biosynthesis acetyltransferase</fullName>
    </submittedName>
</protein>
<comment type="similarity">
    <text evidence="1">Belongs to the transferase hexapeptide repeat family.</text>
</comment>
<evidence type="ECO:0000313" key="5">
    <source>
        <dbReference type="EMBL" id="NKY00456.1"/>
    </source>
</evidence>